<dbReference type="GO" id="GO:0006508">
    <property type="term" value="P:proteolysis"/>
    <property type="evidence" value="ECO:0007669"/>
    <property type="project" value="UniProtKB-KW"/>
</dbReference>
<dbReference type="PANTHER" id="PTHR34448:SF1">
    <property type="entry name" value="BLL6088 PROTEIN"/>
    <property type="match status" value="1"/>
</dbReference>
<dbReference type="GO" id="GO:0004177">
    <property type="term" value="F:aminopeptidase activity"/>
    <property type="evidence" value="ECO:0007669"/>
    <property type="project" value="UniProtKB-KW"/>
</dbReference>
<dbReference type="PANTHER" id="PTHR34448">
    <property type="entry name" value="AMINOPEPTIDASE"/>
    <property type="match status" value="1"/>
</dbReference>
<dbReference type="EMBL" id="LCNT01000001">
    <property type="protein sequence ID" value="KKU61996.1"/>
    <property type="molecule type" value="Genomic_DNA"/>
</dbReference>
<comment type="cofactor">
    <cofactor evidence="3">
        <name>Zn(2+)</name>
        <dbReference type="ChEBI" id="CHEBI:29105"/>
    </cofactor>
</comment>
<protein>
    <submittedName>
        <fullName evidence="10">Peptidase M29 aminopeptidase II</fullName>
    </submittedName>
</protein>
<comment type="cofactor">
    <cofactor evidence="2">
        <name>Mg(2+)</name>
        <dbReference type="ChEBI" id="CHEBI:18420"/>
    </cofactor>
</comment>
<dbReference type="InterPro" id="IPR052170">
    <property type="entry name" value="M29_Exopeptidase"/>
</dbReference>
<keyword evidence="6" id="KW-0645">Protease</keyword>
<dbReference type="InterPro" id="IPR000787">
    <property type="entry name" value="Peptidase_M29"/>
</dbReference>
<organism evidence="10 11">
    <name type="scientific">Candidatus Beckwithbacteria bacterium GW2011_GWB1_47_15</name>
    <dbReference type="NCBI Taxonomy" id="1618371"/>
    <lineage>
        <taxon>Bacteria</taxon>
        <taxon>Candidatus Beckwithiibacteriota</taxon>
    </lineage>
</organism>
<dbReference type="InterPro" id="IPR035097">
    <property type="entry name" value="M29_N-terminal"/>
</dbReference>
<evidence type="ECO:0000256" key="3">
    <source>
        <dbReference type="ARBA" id="ARBA00001947"/>
    </source>
</evidence>
<keyword evidence="9" id="KW-0482">Metalloprotease</keyword>
<dbReference type="Pfam" id="PF02073">
    <property type="entry name" value="Peptidase_M29"/>
    <property type="match status" value="1"/>
</dbReference>
<accession>A0A0G1RY10</accession>
<reference evidence="10 11" key="1">
    <citation type="journal article" date="2015" name="Nature">
        <title>rRNA introns, odd ribosomes, and small enigmatic genomes across a large radiation of phyla.</title>
        <authorList>
            <person name="Brown C.T."/>
            <person name="Hug L.A."/>
            <person name="Thomas B.C."/>
            <person name="Sharon I."/>
            <person name="Castelle C.J."/>
            <person name="Singh A."/>
            <person name="Wilkins M.J."/>
            <person name="Williams K.H."/>
            <person name="Banfield J.F."/>
        </authorList>
    </citation>
    <scope>NUCLEOTIDE SEQUENCE [LARGE SCALE GENOMIC DNA]</scope>
</reference>
<comment type="similarity">
    <text evidence="4">Belongs to the peptidase M29 family.</text>
</comment>
<evidence type="ECO:0000256" key="9">
    <source>
        <dbReference type="ARBA" id="ARBA00023049"/>
    </source>
</evidence>
<evidence type="ECO:0000256" key="6">
    <source>
        <dbReference type="ARBA" id="ARBA00022670"/>
    </source>
</evidence>
<dbReference type="Proteomes" id="UP000033860">
    <property type="component" value="Unassembled WGS sequence"/>
</dbReference>
<keyword evidence="8" id="KW-0378">Hydrolase</keyword>
<gene>
    <name evidence="10" type="ORF">UX85_C0001G0210</name>
</gene>
<proteinExistence type="inferred from homology"/>
<dbReference type="SUPFAM" id="SSF144052">
    <property type="entry name" value="Thermophilic metalloprotease-like"/>
    <property type="match status" value="1"/>
</dbReference>
<evidence type="ECO:0000256" key="2">
    <source>
        <dbReference type="ARBA" id="ARBA00001946"/>
    </source>
</evidence>
<evidence type="ECO:0000256" key="5">
    <source>
        <dbReference type="ARBA" id="ARBA00022438"/>
    </source>
</evidence>
<sequence>MTDSRLTRLAKILVTYSVAVRAGDKVLISVNPAAWPLGKEVYKLTLKLGAFPHLVYAPGELDYFFYQNASHQQLTRKPEVALMLANWADKFIRLYSAKNNSQLATIDPKRLMVHSKATVPPVQKVMLSKPWVLTEFPSESMAQTASMSLDELEDIYFKACLKDWAKTKRGLNRLKKKLDGAKVTLIGQDTNLTMSFKGRLFAPCAGNYNMPDGEIFSAPVTTSVSGKIYFDLPSLRSGHVVEGVYLEFKAGRVVKARASRGQNYLKAALATDKGASHVGELGIGTNFGIKKAMLNTLFDEKIGGTIHMALGNSYPDKIGGGTNRSALHWDIVKDMRLKGSQILANGKAILKEGKFL</sequence>
<name>A0A0G1RY10_9BACT</name>
<evidence type="ECO:0000313" key="10">
    <source>
        <dbReference type="EMBL" id="KKU61996.1"/>
    </source>
</evidence>
<evidence type="ECO:0000256" key="1">
    <source>
        <dbReference type="ARBA" id="ARBA00001941"/>
    </source>
</evidence>
<evidence type="ECO:0000256" key="4">
    <source>
        <dbReference type="ARBA" id="ARBA00008236"/>
    </source>
</evidence>
<keyword evidence="5 10" id="KW-0031">Aminopeptidase</keyword>
<dbReference type="GO" id="GO:0046872">
    <property type="term" value="F:metal ion binding"/>
    <property type="evidence" value="ECO:0007669"/>
    <property type="project" value="UniProtKB-KW"/>
</dbReference>
<keyword evidence="7" id="KW-0479">Metal-binding</keyword>
<dbReference type="GO" id="GO:0008237">
    <property type="term" value="F:metallopeptidase activity"/>
    <property type="evidence" value="ECO:0007669"/>
    <property type="project" value="UniProtKB-KW"/>
</dbReference>
<dbReference type="AlphaFoldDB" id="A0A0G1RY10"/>
<comment type="caution">
    <text evidence="10">The sequence shown here is derived from an EMBL/GenBank/DDBJ whole genome shotgun (WGS) entry which is preliminary data.</text>
</comment>
<evidence type="ECO:0000313" key="11">
    <source>
        <dbReference type="Proteomes" id="UP000033860"/>
    </source>
</evidence>
<dbReference type="Gene3D" id="3.40.1830.10">
    <property type="entry name" value="Thermophilic metalloprotease (M29)"/>
    <property type="match status" value="1"/>
</dbReference>
<comment type="cofactor">
    <cofactor evidence="1">
        <name>Co(2+)</name>
        <dbReference type="ChEBI" id="CHEBI:48828"/>
    </cofactor>
</comment>
<evidence type="ECO:0000256" key="7">
    <source>
        <dbReference type="ARBA" id="ARBA00022723"/>
    </source>
</evidence>
<evidence type="ECO:0000256" key="8">
    <source>
        <dbReference type="ARBA" id="ARBA00022801"/>
    </source>
</evidence>